<dbReference type="Proteomes" id="UP000245802">
    <property type="component" value="Chromosome"/>
</dbReference>
<dbReference type="KEGG" id="gog:C1280_23170"/>
<proteinExistence type="predicted"/>
<sequence length="63" mass="7100">MPQFEPRGGRKRPFDRENAYAGFSSELLVMTIHKFGTFCVMLNNVFLPTVKAICVTCFLIGSI</sequence>
<accession>A0A2Z3HEA1</accession>
<evidence type="ECO:0000313" key="2">
    <source>
        <dbReference type="Proteomes" id="UP000245802"/>
    </source>
</evidence>
<evidence type="ECO:0000313" key="1">
    <source>
        <dbReference type="EMBL" id="AWM39610.1"/>
    </source>
</evidence>
<protein>
    <submittedName>
        <fullName evidence="1">Uncharacterized protein</fullName>
    </submittedName>
</protein>
<reference evidence="1 2" key="1">
    <citation type="submission" date="2018-01" db="EMBL/GenBank/DDBJ databases">
        <title>G. obscuriglobus.</title>
        <authorList>
            <person name="Franke J."/>
            <person name="Blomberg W."/>
            <person name="Selmecki A."/>
        </authorList>
    </citation>
    <scope>NUCLEOTIDE SEQUENCE [LARGE SCALE GENOMIC DNA]</scope>
    <source>
        <strain evidence="1 2">DSM 5831</strain>
    </source>
</reference>
<dbReference type="EMBL" id="CP025958">
    <property type="protein sequence ID" value="AWM39610.1"/>
    <property type="molecule type" value="Genomic_DNA"/>
</dbReference>
<name>A0A2Z3HEA1_9BACT</name>
<organism evidence="1 2">
    <name type="scientific">Gemmata obscuriglobus</name>
    <dbReference type="NCBI Taxonomy" id="114"/>
    <lineage>
        <taxon>Bacteria</taxon>
        <taxon>Pseudomonadati</taxon>
        <taxon>Planctomycetota</taxon>
        <taxon>Planctomycetia</taxon>
        <taxon>Gemmatales</taxon>
        <taxon>Gemmataceae</taxon>
        <taxon>Gemmata</taxon>
    </lineage>
</organism>
<keyword evidence="2" id="KW-1185">Reference proteome</keyword>
<gene>
    <name evidence="1" type="ORF">C1280_23170</name>
</gene>
<dbReference type="AlphaFoldDB" id="A0A2Z3HEA1"/>